<dbReference type="InterPro" id="IPR045864">
    <property type="entry name" value="aa-tRNA-synth_II/BPL/LPL"/>
</dbReference>
<dbReference type="InterPro" id="IPR012340">
    <property type="entry name" value="NA-bd_OB-fold"/>
</dbReference>
<dbReference type="EC" id="6.1.1.22" evidence="2"/>
<reference evidence="9" key="1">
    <citation type="submission" date="2021-08" db="EMBL/GenBank/DDBJ databases">
        <authorList>
            <person name="Misof B."/>
            <person name="Oliver O."/>
            <person name="Podsiadlowski L."/>
            <person name="Donath A."/>
            <person name="Peters R."/>
            <person name="Mayer C."/>
            <person name="Rust J."/>
            <person name="Gunkel S."/>
            <person name="Lesny P."/>
            <person name="Martin S."/>
            <person name="Oeyen J.P."/>
            <person name="Petersen M."/>
            <person name="Panagiotis P."/>
            <person name="Wilbrandt J."/>
            <person name="Tanja T."/>
        </authorList>
    </citation>
    <scope>NUCLEOTIDE SEQUENCE</scope>
    <source>
        <strain evidence="9">GBR_01_08_01A</strain>
        <tissue evidence="9">Thorax + abdomen</tissue>
    </source>
</reference>
<protein>
    <recommendedName>
        <fullName evidence="2">asparagine--tRNA ligase</fullName>
        <ecNumber evidence="2">6.1.1.22</ecNumber>
    </recommendedName>
</protein>
<dbReference type="GO" id="GO:0003676">
    <property type="term" value="F:nucleic acid binding"/>
    <property type="evidence" value="ECO:0007669"/>
    <property type="project" value="InterPro"/>
</dbReference>
<keyword evidence="4" id="KW-0547">Nucleotide-binding</keyword>
<evidence type="ECO:0000256" key="2">
    <source>
        <dbReference type="ARBA" id="ARBA00012816"/>
    </source>
</evidence>
<evidence type="ECO:0000313" key="10">
    <source>
        <dbReference type="Proteomes" id="UP001258017"/>
    </source>
</evidence>
<dbReference type="GO" id="GO:0005524">
    <property type="term" value="F:ATP binding"/>
    <property type="evidence" value="ECO:0007669"/>
    <property type="project" value="UniProtKB-KW"/>
</dbReference>
<dbReference type="SUPFAM" id="SSF50249">
    <property type="entry name" value="Nucleic acid-binding proteins"/>
    <property type="match status" value="1"/>
</dbReference>
<keyword evidence="7" id="KW-0030">Aminoacyl-tRNA synthetase</keyword>
<dbReference type="Gene3D" id="2.40.50.140">
    <property type="entry name" value="Nucleic acid-binding proteins"/>
    <property type="match status" value="1"/>
</dbReference>
<dbReference type="InterPro" id="IPR004522">
    <property type="entry name" value="Asn-tRNA-ligase"/>
</dbReference>
<dbReference type="SUPFAM" id="SSF55681">
    <property type="entry name" value="Class II aaRS and biotin synthetases"/>
    <property type="match status" value="1"/>
</dbReference>
<feature type="domain" description="Aminoacyl-transfer RNA synthetases class-II family profile" evidence="8">
    <location>
        <begin position="160"/>
        <end position="459"/>
    </location>
</feature>
<gene>
    <name evidence="9" type="ORF">KPH14_007076</name>
</gene>
<dbReference type="InterPro" id="IPR004364">
    <property type="entry name" value="Aa-tRNA-synt_II"/>
</dbReference>
<dbReference type="GO" id="GO:0005739">
    <property type="term" value="C:mitochondrion"/>
    <property type="evidence" value="ECO:0007669"/>
    <property type="project" value="TreeGrafter"/>
</dbReference>
<dbReference type="PANTHER" id="PTHR22594">
    <property type="entry name" value="ASPARTYL/LYSYL-TRNA SYNTHETASE"/>
    <property type="match status" value="1"/>
</dbReference>
<dbReference type="InterPro" id="IPR006195">
    <property type="entry name" value="aa-tRNA-synth_II"/>
</dbReference>
<evidence type="ECO:0000259" key="8">
    <source>
        <dbReference type="PROSITE" id="PS50862"/>
    </source>
</evidence>
<dbReference type="InterPro" id="IPR004365">
    <property type="entry name" value="NA-bd_OB_tRNA"/>
</dbReference>
<dbReference type="PROSITE" id="PS50862">
    <property type="entry name" value="AA_TRNA_LIGASE_II"/>
    <property type="match status" value="1"/>
</dbReference>
<dbReference type="PRINTS" id="PR01042">
    <property type="entry name" value="TRNASYNTHASP"/>
</dbReference>
<comment type="caution">
    <text evidence="9">The sequence shown here is derived from an EMBL/GenBank/DDBJ whole genome shotgun (WGS) entry which is preliminary data.</text>
</comment>
<keyword evidence="3" id="KW-0436">Ligase</keyword>
<evidence type="ECO:0000256" key="6">
    <source>
        <dbReference type="ARBA" id="ARBA00022917"/>
    </source>
</evidence>
<dbReference type="EMBL" id="JAIFRP010000026">
    <property type="protein sequence ID" value="KAK2584745.1"/>
    <property type="molecule type" value="Genomic_DNA"/>
</dbReference>
<dbReference type="NCBIfam" id="TIGR00457">
    <property type="entry name" value="asnS"/>
    <property type="match status" value="1"/>
</dbReference>
<dbReference type="CDD" id="cd04318">
    <property type="entry name" value="EcAsnRS_like_N"/>
    <property type="match status" value="1"/>
</dbReference>
<evidence type="ECO:0000256" key="1">
    <source>
        <dbReference type="ARBA" id="ARBA00008226"/>
    </source>
</evidence>
<evidence type="ECO:0000256" key="5">
    <source>
        <dbReference type="ARBA" id="ARBA00022840"/>
    </source>
</evidence>
<dbReference type="AlphaFoldDB" id="A0AAD9RRW5"/>
<dbReference type="NCBIfam" id="NF003037">
    <property type="entry name" value="PRK03932.1"/>
    <property type="match status" value="1"/>
</dbReference>
<sequence length="469" mass="53635">MFPRYVKKLFCTRKYILKHDIHNVSRILDITLEKPVEKSTKVQGWVYAIRKMKQNIFIDISDGSTNEMLQVVIPKSAKPANLTYGSSINAEGVLALAPNGRLELRATEAHVLGTCDVTEGYPLQPKKPYDAEYMRQCLHLRPRAQEFSSLLRLRDLATTAINNHFRNRNFINIHTPVITSNDCEGAGEVFTIKPDSKEVLETMKRDGMSLDEVYFNSKAFLTVSGQLHLEVVARSLSKVYTFGPTFRAENSKSRLHLSEFYMIEAEKAFVSNIEEIAEEVELLVKNVTKDMIEHNLTDFHYIGASEPEWLNHKFGCMTYDEAVDILNNHVIELQHPMKYGNALSKEHELFLVKHNNNIPVFVINWPKEDKPFYMKECSHDSSKVAGLDLLVPIVGELVGGSIREDDYEKLKLKLPSTHNLSWYLELRKYGNVPTGGFGMGFERFLQCVLGIPNIKDTIPFPRWPHNCNL</sequence>
<evidence type="ECO:0000256" key="7">
    <source>
        <dbReference type="ARBA" id="ARBA00023146"/>
    </source>
</evidence>
<keyword evidence="6" id="KW-0648">Protein biosynthesis</keyword>
<keyword evidence="5" id="KW-0067">ATP-binding</keyword>
<organism evidence="9 10">
    <name type="scientific">Odynerus spinipes</name>
    <dbReference type="NCBI Taxonomy" id="1348599"/>
    <lineage>
        <taxon>Eukaryota</taxon>
        <taxon>Metazoa</taxon>
        <taxon>Ecdysozoa</taxon>
        <taxon>Arthropoda</taxon>
        <taxon>Hexapoda</taxon>
        <taxon>Insecta</taxon>
        <taxon>Pterygota</taxon>
        <taxon>Neoptera</taxon>
        <taxon>Endopterygota</taxon>
        <taxon>Hymenoptera</taxon>
        <taxon>Apocrita</taxon>
        <taxon>Aculeata</taxon>
        <taxon>Vespoidea</taxon>
        <taxon>Vespidae</taxon>
        <taxon>Eumeninae</taxon>
        <taxon>Odynerus</taxon>
    </lineage>
</organism>
<evidence type="ECO:0000256" key="3">
    <source>
        <dbReference type="ARBA" id="ARBA00022598"/>
    </source>
</evidence>
<dbReference type="Pfam" id="PF01336">
    <property type="entry name" value="tRNA_anti-codon"/>
    <property type="match status" value="1"/>
</dbReference>
<accession>A0AAD9RRW5</accession>
<comment type="similarity">
    <text evidence="1">Belongs to the class-II aminoacyl-tRNA synthetase family.</text>
</comment>
<dbReference type="Pfam" id="PF00152">
    <property type="entry name" value="tRNA-synt_2"/>
    <property type="match status" value="1"/>
</dbReference>
<proteinExistence type="inferred from homology"/>
<name>A0AAD9RRW5_9HYME</name>
<evidence type="ECO:0000256" key="4">
    <source>
        <dbReference type="ARBA" id="ARBA00022741"/>
    </source>
</evidence>
<keyword evidence="10" id="KW-1185">Reference proteome</keyword>
<dbReference type="InterPro" id="IPR002312">
    <property type="entry name" value="Asp/Asn-tRNA-synth_IIb"/>
</dbReference>
<dbReference type="PANTHER" id="PTHR22594:SF34">
    <property type="entry name" value="ASPARAGINE--TRNA LIGASE, MITOCHONDRIAL-RELATED"/>
    <property type="match status" value="1"/>
</dbReference>
<dbReference type="GO" id="GO:0004816">
    <property type="term" value="F:asparagine-tRNA ligase activity"/>
    <property type="evidence" value="ECO:0007669"/>
    <property type="project" value="UniProtKB-EC"/>
</dbReference>
<dbReference type="GO" id="GO:0006421">
    <property type="term" value="P:asparaginyl-tRNA aminoacylation"/>
    <property type="evidence" value="ECO:0007669"/>
    <property type="project" value="InterPro"/>
</dbReference>
<dbReference type="Gene3D" id="3.30.930.10">
    <property type="entry name" value="Bira Bifunctional Protein, Domain 2"/>
    <property type="match status" value="1"/>
</dbReference>
<reference evidence="9" key="2">
    <citation type="journal article" date="2023" name="Commun. Biol.">
        <title>Intrasexual cuticular hydrocarbon dimorphism in a wasp sheds light on hydrocarbon biosynthesis genes in Hymenoptera.</title>
        <authorList>
            <person name="Moris V.C."/>
            <person name="Podsiadlowski L."/>
            <person name="Martin S."/>
            <person name="Oeyen J.P."/>
            <person name="Donath A."/>
            <person name="Petersen M."/>
            <person name="Wilbrandt J."/>
            <person name="Misof B."/>
            <person name="Liedtke D."/>
            <person name="Thamm M."/>
            <person name="Scheiner R."/>
            <person name="Schmitt T."/>
            <person name="Niehuis O."/>
        </authorList>
    </citation>
    <scope>NUCLEOTIDE SEQUENCE</scope>
    <source>
        <strain evidence="9">GBR_01_08_01A</strain>
    </source>
</reference>
<evidence type="ECO:0000313" key="9">
    <source>
        <dbReference type="EMBL" id="KAK2584745.1"/>
    </source>
</evidence>
<dbReference type="Proteomes" id="UP001258017">
    <property type="component" value="Unassembled WGS sequence"/>
</dbReference>